<gene>
    <name evidence="2" type="ORF">ACFPK1_22470</name>
</gene>
<protein>
    <submittedName>
        <fullName evidence="2">GNAT family N-acetyltransferase</fullName>
    </submittedName>
</protein>
<dbReference type="InterPro" id="IPR016181">
    <property type="entry name" value="Acyl_CoA_acyltransferase"/>
</dbReference>
<dbReference type="Pfam" id="PF00583">
    <property type="entry name" value="Acetyltransf_1"/>
    <property type="match status" value="1"/>
</dbReference>
<evidence type="ECO:0000313" key="2">
    <source>
        <dbReference type="EMBL" id="MFC5141018.1"/>
    </source>
</evidence>
<accession>A0ABV9ZHI5</accession>
<evidence type="ECO:0000313" key="3">
    <source>
        <dbReference type="Proteomes" id="UP001596175"/>
    </source>
</evidence>
<dbReference type="Proteomes" id="UP001596175">
    <property type="component" value="Unassembled WGS sequence"/>
</dbReference>
<dbReference type="CDD" id="cd04301">
    <property type="entry name" value="NAT_SF"/>
    <property type="match status" value="1"/>
</dbReference>
<dbReference type="InterPro" id="IPR000182">
    <property type="entry name" value="GNAT_dom"/>
</dbReference>
<comment type="caution">
    <text evidence="2">The sequence shown here is derived from an EMBL/GenBank/DDBJ whole genome shotgun (WGS) entry which is preliminary data.</text>
</comment>
<dbReference type="EMBL" id="JBHSKG010000013">
    <property type="protein sequence ID" value="MFC5141018.1"/>
    <property type="molecule type" value="Genomic_DNA"/>
</dbReference>
<dbReference type="SUPFAM" id="SSF55729">
    <property type="entry name" value="Acyl-CoA N-acyltransferases (Nat)"/>
    <property type="match status" value="1"/>
</dbReference>
<reference evidence="3" key="1">
    <citation type="journal article" date="2019" name="Int. J. Syst. Evol. Microbiol.">
        <title>The Global Catalogue of Microorganisms (GCM) 10K type strain sequencing project: providing services to taxonomists for standard genome sequencing and annotation.</title>
        <authorList>
            <consortium name="The Broad Institute Genomics Platform"/>
            <consortium name="The Broad Institute Genome Sequencing Center for Infectious Disease"/>
            <person name="Wu L."/>
            <person name="Ma J."/>
        </authorList>
    </citation>
    <scope>NUCLEOTIDE SEQUENCE [LARGE SCALE GENOMIC DNA]</scope>
    <source>
        <strain evidence="3">XZYJ18</strain>
    </source>
</reference>
<sequence>MALYRLVYAEPPYSEGESDFRDFADSLPRRAKAPNFRLVIARESFRAVGFAMGHNLTPNTRWWQGAITTLPEDLTLEHDGRTFAVIELAVLAERRRQGYARALHAHLLADLREERVTLLVRPDATAARSTYEALGYEAVGQIRPFPDAPIYNAMVRQLR</sequence>
<dbReference type="RefSeq" id="WP_378023174.1">
    <property type="nucleotide sequence ID" value="NZ_JBHSKG010000013.1"/>
</dbReference>
<dbReference type="Gene3D" id="3.40.630.30">
    <property type="match status" value="1"/>
</dbReference>
<keyword evidence="3" id="KW-1185">Reference proteome</keyword>
<evidence type="ECO:0000259" key="1">
    <source>
        <dbReference type="PROSITE" id="PS51186"/>
    </source>
</evidence>
<proteinExistence type="predicted"/>
<name>A0ABV9ZHI5_9PSEU</name>
<dbReference type="PROSITE" id="PS51186">
    <property type="entry name" value="GNAT"/>
    <property type="match status" value="1"/>
</dbReference>
<organism evidence="2 3">
    <name type="scientific">Actinomycetospora rhizophila</name>
    <dbReference type="NCBI Taxonomy" id="1416876"/>
    <lineage>
        <taxon>Bacteria</taxon>
        <taxon>Bacillati</taxon>
        <taxon>Actinomycetota</taxon>
        <taxon>Actinomycetes</taxon>
        <taxon>Pseudonocardiales</taxon>
        <taxon>Pseudonocardiaceae</taxon>
        <taxon>Actinomycetospora</taxon>
    </lineage>
</organism>
<feature type="domain" description="N-acetyltransferase" evidence="1">
    <location>
        <begin position="1"/>
        <end position="159"/>
    </location>
</feature>